<dbReference type="CDD" id="cd06183">
    <property type="entry name" value="cyt_b5_reduct_like"/>
    <property type="match status" value="1"/>
</dbReference>
<reference evidence="10 11" key="1">
    <citation type="journal article" date="2018" name="BMC Genomics">
        <title>Comparative genome analyses reveal sequence features reflecting distinct modes of host-adaptation between dicot and monocot powdery mildew.</title>
        <authorList>
            <person name="Wu Y."/>
            <person name="Ma X."/>
            <person name="Pan Z."/>
            <person name="Kale S.D."/>
            <person name="Song Y."/>
            <person name="King H."/>
            <person name="Zhang Q."/>
            <person name="Presley C."/>
            <person name="Deng X."/>
            <person name="Wei C.I."/>
            <person name="Xiao S."/>
        </authorList>
    </citation>
    <scope>NUCLEOTIDE SEQUENCE [LARGE SCALE GENOMIC DNA]</scope>
    <source>
        <strain evidence="10">UMSG2</strain>
    </source>
</reference>
<comment type="cofactor">
    <cofactor evidence="1 8">
        <name>FAD</name>
        <dbReference type="ChEBI" id="CHEBI:57692"/>
    </cofactor>
</comment>
<keyword evidence="11" id="KW-1185">Reference proteome</keyword>
<dbReference type="OrthoDB" id="432685at2759"/>
<sequence length="414" mass="47650">MISSKPYLRPFSNLISCQDFTIMRFWQRVRKPWSIEKVIQVTSNSYIDISGRTLNKNICNKISSRGYHLVHRNSNHDQKEKSTPNSKRYIKLLLASLSFFVSGWLIVDNNVLQNQHAIFNPTKFTTFEVIKKEKISPTAFLLTLRSPRKYQGLYDPDPFEKWWAKGIWSVEAKQPELQIARLYTPLPPLRGEPLDYITFLIRKEYRGEMTGYLDRLQQNSTIQLRGPYQELEIPETVNKIIFLAGGTGISPALQIVHQFFERRSLEGIKPSIHIVWANRWRQDCQGGGIGKNENGARELNLSSHEENQSQNPIVKYLQKMQQLHPDQLTIQYLVDDEGTVVTPKTIEKLIGTDSERIPENCQSQTQSRLVLVSGPEGFIEFIAGAKKWAGPQGQGELGGILKNVDLKNWRVWKL</sequence>
<dbReference type="InterPro" id="IPR017938">
    <property type="entry name" value="Riboflavin_synthase-like_b-brl"/>
</dbReference>
<feature type="binding site" evidence="8">
    <location>
        <position position="181"/>
    </location>
    <ligand>
        <name>FAD</name>
        <dbReference type="ChEBI" id="CHEBI:57692"/>
    </ligand>
</feature>
<feature type="binding site" evidence="8">
    <location>
        <position position="183"/>
    </location>
    <ligand>
        <name>FAD</name>
        <dbReference type="ChEBI" id="CHEBI:57692"/>
    </ligand>
</feature>
<dbReference type="PANTHER" id="PTHR19370">
    <property type="entry name" value="NADH-CYTOCHROME B5 REDUCTASE"/>
    <property type="match status" value="1"/>
</dbReference>
<dbReference type="InterPro" id="IPR001834">
    <property type="entry name" value="CBR-like"/>
</dbReference>
<dbReference type="InterPro" id="IPR017927">
    <property type="entry name" value="FAD-bd_FR_type"/>
</dbReference>
<dbReference type="PROSITE" id="PS51384">
    <property type="entry name" value="FAD_FR"/>
    <property type="match status" value="1"/>
</dbReference>
<dbReference type="Gene3D" id="2.40.30.10">
    <property type="entry name" value="Translation factors"/>
    <property type="match status" value="1"/>
</dbReference>
<gene>
    <name evidence="10" type="ORF">OnM2_020023</name>
</gene>
<evidence type="ECO:0000256" key="1">
    <source>
        <dbReference type="ARBA" id="ARBA00001974"/>
    </source>
</evidence>
<dbReference type="GO" id="GO:0005739">
    <property type="term" value="C:mitochondrion"/>
    <property type="evidence" value="ECO:0007669"/>
    <property type="project" value="TreeGrafter"/>
</dbReference>
<feature type="binding site" evidence="8">
    <location>
        <position position="200"/>
    </location>
    <ligand>
        <name>FAD</name>
        <dbReference type="ChEBI" id="CHEBI:57692"/>
    </ligand>
</feature>
<protein>
    <submittedName>
        <fullName evidence="10">NADH-cytochrome b5 reductase 2</fullName>
    </submittedName>
</protein>
<comment type="similarity">
    <text evidence="3">Belongs to the flavoprotein pyridine nucleotide cytochrome reductase family.</text>
</comment>
<dbReference type="EMBL" id="MCFK01002046">
    <property type="protein sequence ID" value="RKF64195.1"/>
    <property type="molecule type" value="Genomic_DNA"/>
</dbReference>
<evidence type="ECO:0000313" key="11">
    <source>
        <dbReference type="Proteomes" id="UP000286134"/>
    </source>
</evidence>
<keyword evidence="7" id="KW-0472">Membrane</keyword>
<keyword evidence="4 8" id="KW-0285">Flavoprotein</keyword>
<dbReference type="Proteomes" id="UP000286134">
    <property type="component" value="Unassembled WGS sequence"/>
</dbReference>
<evidence type="ECO:0000256" key="4">
    <source>
        <dbReference type="ARBA" id="ARBA00022630"/>
    </source>
</evidence>
<dbReference type="InterPro" id="IPR039261">
    <property type="entry name" value="FNR_nucleotide-bd"/>
</dbReference>
<comment type="subcellular location">
    <subcellularLocation>
        <location evidence="2">Membrane</location>
    </subcellularLocation>
</comment>
<dbReference type="GO" id="GO:0016020">
    <property type="term" value="C:membrane"/>
    <property type="evidence" value="ECO:0007669"/>
    <property type="project" value="UniProtKB-SubCell"/>
</dbReference>
<evidence type="ECO:0000256" key="2">
    <source>
        <dbReference type="ARBA" id="ARBA00004370"/>
    </source>
</evidence>
<dbReference type="Pfam" id="PF00970">
    <property type="entry name" value="FAD_binding_6"/>
    <property type="match status" value="1"/>
</dbReference>
<dbReference type="Gene3D" id="3.40.50.80">
    <property type="entry name" value="Nucleotide-binding domain of ferredoxin-NADP reductase (FNR) module"/>
    <property type="match status" value="1"/>
</dbReference>
<evidence type="ECO:0000256" key="3">
    <source>
        <dbReference type="ARBA" id="ARBA00006105"/>
    </source>
</evidence>
<dbReference type="SUPFAM" id="SSF63380">
    <property type="entry name" value="Riboflavin synthase domain-like"/>
    <property type="match status" value="1"/>
</dbReference>
<dbReference type="AlphaFoldDB" id="A0A420I3D3"/>
<organism evidence="10 11">
    <name type="scientific">Erysiphe neolycopersici</name>
    <dbReference type="NCBI Taxonomy" id="212602"/>
    <lineage>
        <taxon>Eukaryota</taxon>
        <taxon>Fungi</taxon>
        <taxon>Dikarya</taxon>
        <taxon>Ascomycota</taxon>
        <taxon>Pezizomycotina</taxon>
        <taxon>Leotiomycetes</taxon>
        <taxon>Erysiphales</taxon>
        <taxon>Erysiphaceae</taxon>
        <taxon>Erysiphe</taxon>
    </lineage>
</organism>
<comment type="caution">
    <text evidence="10">The sequence shown here is derived from an EMBL/GenBank/DDBJ whole genome shotgun (WGS) entry which is preliminary data.</text>
</comment>
<evidence type="ECO:0000256" key="8">
    <source>
        <dbReference type="PIRSR" id="PIRSR601834-1"/>
    </source>
</evidence>
<proteinExistence type="inferred from homology"/>
<feature type="domain" description="FAD-binding FR-type" evidence="9">
    <location>
        <begin position="122"/>
        <end position="234"/>
    </location>
</feature>
<evidence type="ECO:0000256" key="6">
    <source>
        <dbReference type="ARBA" id="ARBA00023002"/>
    </source>
</evidence>
<evidence type="ECO:0000256" key="5">
    <source>
        <dbReference type="ARBA" id="ARBA00022827"/>
    </source>
</evidence>
<keyword evidence="6" id="KW-0560">Oxidoreductase</keyword>
<accession>A0A420I3D3</accession>
<dbReference type="PRINTS" id="PR00406">
    <property type="entry name" value="CYTB5RDTASE"/>
</dbReference>
<dbReference type="PANTHER" id="PTHR19370:SF189">
    <property type="entry name" value="CYTOCHROME C MITOCHONDRIAL IMPORT FACTOR CYC2"/>
    <property type="match status" value="1"/>
</dbReference>
<evidence type="ECO:0000256" key="7">
    <source>
        <dbReference type="ARBA" id="ARBA00023136"/>
    </source>
</evidence>
<feature type="binding site" evidence="8">
    <location>
        <position position="209"/>
    </location>
    <ligand>
        <name>FAD</name>
        <dbReference type="ChEBI" id="CHEBI:57692"/>
    </ligand>
</feature>
<keyword evidence="5 8" id="KW-0274">FAD</keyword>
<dbReference type="STRING" id="212602.A0A420I3D3"/>
<dbReference type="GO" id="GO:0016491">
    <property type="term" value="F:oxidoreductase activity"/>
    <property type="evidence" value="ECO:0007669"/>
    <property type="project" value="UniProtKB-KW"/>
</dbReference>
<dbReference type="InterPro" id="IPR008333">
    <property type="entry name" value="Cbr1-like_FAD-bd_dom"/>
</dbReference>
<evidence type="ECO:0000259" key="9">
    <source>
        <dbReference type="PROSITE" id="PS51384"/>
    </source>
</evidence>
<dbReference type="SUPFAM" id="SSF52343">
    <property type="entry name" value="Ferredoxin reductase-like, C-terminal NADP-linked domain"/>
    <property type="match status" value="1"/>
</dbReference>
<name>A0A420I3D3_9PEZI</name>
<evidence type="ECO:0000313" key="10">
    <source>
        <dbReference type="EMBL" id="RKF64195.1"/>
    </source>
</evidence>